<protein>
    <recommendedName>
        <fullName evidence="1">DUF4158 domain-containing protein</fullName>
    </recommendedName>
</protein>
<feature type="domain" description="DUF4158" evidence="1">
    <location>
        <begin position="7"/>
        <end position="68"/>
    </location>
</feature>
<organism evidence="2 3">
    <name type="scientific">Mesorhizobium temperatum</name>
    <dbReference type="NCBI Taxonomy" id="241416"/>
    <lineage>
        <taxon>Bacteria</taxon>
        <taxon>Pseudomonadati</taxon>
        <taxon>Pseudomonadota</taxon>
        <taxon>Alphaproteobacteria</taxon>
        <taxon>Hyphomicrobiales</taxon>
        <taxon>Phyllobacteriaceae</taxon>
        <taxon>Mesorhizobium</taxon>
    </lineage>
</organism>
<evidence type="ECO:0000313" key="2">
    <source>
        <dbReference type="EMBL" id="PAQ07645.1"/>
    </source>
</evidence>
<dbReference type="InterPro" id="IPR025296">
    <property type="entry name" value="DUF4158"/>
</dbReference>
<sequence length="68" mass="7234">MGLRVSLEALTGEWSLSFADIDFLNVKAAGSRLGLAVQLKFFAAYGYFCAAAEAPDEAVSYLAEQLGV</sequence>
<gene>
    <name evidence="2" type="ORF">CIT26_20180</name>
</gene>
<evidence type="ECO:0000313" key="3">
    <source>
        <dbReference type="Proteomes" id="UP000216442"/>
    </source>
</evidence>
<dbReference type="Proteomes" id="UP000216442">
    <property type="component" value="Unassembled WGS sequence"/>
</dbReference>
<dbReference type="OrthoDB" id="7281829at2"/>
<proteinExistence type="predicted"/>
<keyword evidence="3" id="KW-1185">Reference proteome</keyword>
<evidence type="ECO:0000259" key="1">
    <source>
        <dbReference type="Pfam" id="PF13700"/>
    </source>
</evidence>
<reference evidence="2 3" key="1">
    <citation type="submission" date="2017-08" db="EMBL/GenBank/DDBJ databases">
        <title>Mesorhizobium wenxinae sp. nov., a novel rhizobial species isolated from root nodules of chickpea (Cicer arietinum L.).</title>
        <authorList>
            <person name="Zhang J."/>
        </authorList>
    </citation>
    <scope>NUCLEOTIDE SEQUENCE [LARGE SCALE GENOMIC DNA]</scope>
    <source>
        <strain evidence="2 3">SDW018</strain>
    </source>
</reference>
<dbReference type="AlphaFoldDB" id="A0A271LJV7"/>
<accession>A0A271LJV7</accession>
<comment type="caution">
    <text evidence="2">The sequence shown here is derived from an EMBL/GenBank/DDBJ whole genome shotgun (WGS) entry which is preliminary data.</text>
</comment>
<name>A0A271LJV7_9HYPH</name>
<dbReference type="EMBL" id="NPKJ01000057">
    <property type="protein sequence ID" value="PAQ07645.1"/>
    <property type="molecule type" value="Genomic_DNA"/>
</dbReference>
<dbReference type="RefSeq" id="WP_095494228.1">
    <property type="nucleotide sequence ID" value="NZ_NPKJ01000057.1"/>
</dbReference>
<dbReference type="Pfam" id="PF13700">
    <property type="entry name" value="DUF4158"/>
    <property type="match status" value="1"/>
</dbReference>